<evidence type="ECO:0000256" key="4">
    <source>
        <dbReference type="ARBA" id="ARBA00038402"/>
    </source>
</evidence>
<comment type="similarity">
    <text evidence="4">Belongs to the eukaryotic/archaeal RNase P protein component 4 family.</text>
</comment>
<dbReference type="PANTHER" id="PTHR14742">
    <property type="entry name" value="RIBONUCLEASE P SUBUNIT P21"/>
    <property type="match status" value="1"/>
</dbReference>
<keyword evidence="1" id="KW-0819">tRNA processing</keyword>
<dbReference type="EMBL" id="JBFXLR010000033">
    <property type="protein sequence ID" value="KAL2846229.1"/>
    <property type="molecule type" value="Genomic_DNA"/>
</dbReference>
<keyword evidence="2" id="KW-0479">Metal-binding</keyword>
<evidence type="ECO:0000313" key="6">
    <source>
        <dbReference type="EMBL" id="KAL2846229.1"/>
    </source>
</evidence>
<evidence type="ECO:0000256" key="1">
    <source>
        <dbReference type="ARBA" id="ARBA00022694"/>
    </source>
</evidence>
<sequence>MAKLKGGKGMSGGVNSHVRARINFLYNAATLLQTASRKSEAVQHTVKPVEDEVMTGLTLGEAHANGDISRDPADRVPALARTYISQMRGVSLKSQLRLPIEQKRSFCKRCDILLIAGNNCTEEIRNPSRGSRKPWAEVRVVRCTTCGTEKRFPRTDRRGRKLSARRKPQTATAQP</sequence>
<dbReference type="InterPro" id="IPR007175">
    <property type="entry name" value="Rpr2/Snm1/Rpp21"/>
</dbReference>
<dbReference type="Proteomes" id="UP001610444">
    <property type="component" value="Unassembled WGS sequence"/>
</dbReference>
<proteinExistence type="inferred from homology"/>
<gene>
    <name evidence="6" type="ORF">BJX68DRAFT_125897</name>
</gene>
<evidence type="ECO:0000313" key="7">
    <source>
        <dbReference type="Proteomes" id="UP001610444"/>
    </source>
</evidence>
<comment type="caution">
    <text evidence="6">The sequence shown here is derived from an EMBL/GenBank/DDBJ whole genome shotgun (WGS) entry which is preliminary data.</text>
</comment>
<protein>
    <submittedName>
        <fullName evidence="6">RNAse P Rpr2/Rpp21/SNM1 subunit domain-containing protein</fullName>
    </submittedName>
</protein>
<organism evidence="6 7">
    <name type="scientific">Aspergillus pseudodeflectus</name>
    <dbReference type="NCBI Taxonomy" id="176178"/>
    <lineage>
        <taxon>Eukaryota</taxon>
        <taxon>Fungi</taxon>
        <taxon>Dikarya</taxon>
        <taxon>Ascomycota</taxon>
        <taxon>Pezizomycotina</taxon>
        <taxon>Eurotiomycetes</taxon>
        <taxon>Eurotiomycetidae</taxon>
        <taxon>Eurotiales</taxon>
        <taxon>Aspergillaceae</taxon>
        <taxon>Aspergillus</taxon>
        <taxon>Aspergillus subgen. Nidulantes</taxon>
    </lineage>
</organism>
<reference evidence="6 7" key="1">
    <citation type="submission" date="2024-07" db="EMBL/GenBank/DDBJ databases">
        <title>Section-level genome sequencing and comparative genomics of Aspergillus sections Usti and Cavernicolus.</title>
        <authorList>
            <consortium name="Lawrence Berkeley National Laboratory"/>
            <person name="Nybo J.L."/>
            <person name="Vesth T.C."/>
            <person name="Theobald S."/>
            <person name="Frisvad J.C."/>
            <person name="Larsen T.O."/>
            <person name="Kjaerboelling I."/>
            <person name="Rothschild-Mancinelli K."/>
            <person name="Lyhne E.K."/>
            <person name="Kogle M.E."/>
            <person name="Barry K."/>
            <person name="Clum A."/>
            <person name="Na H."/>
            <person name="Ledsgaard L."/>
            <person name="Lin J."/>
            <person name="Lipzen A."/>
            <person name="Kuo A."/>
            <person name="Riley R."/>
            <person name="Mondo S."/>
            <person name="LaButti K."/>
            <person name="Haridas S."/>
            <person name="Pangalinan J."/>
            <person name="Salamov A.A."/>
            <person name="Simmons B.A."/>
            <person name="Magnuson J.K."/>
            <person name="Chen J."/>
            <person name="Drula E."/>
            <person name="Henrissat B."/>
            <person name="Wiebenga A."/>
            <person name="Lubbers R.J."/>
            <person name="Gomes A.C."/>
            <person name="Macurrencykelacurrency M.R."/>
            <person name="Stajich J."/>
            <person name="Grigoriev I.V."/>
            <person name="Mortensen U.H."/>
            <person name="De vries R.P."/>
            <person name="Baker S.E."/>
            <person name="Andersen M.R."/>
        </authorList>
    </citation>
    <scope>NUCLEOTIDE SEQUENCE [LARGE SCALE GENOMIC DNA]</scope>
    <source>
        <strain evidence="6 7">CBS 756.74</strain>
    </source>
</reference>
<dbReference type="Gene3D" id="6.20.50.20">
    <property type="match status" value="1"/>
</dbReference>
<evidence type="ECO:0000256" key="5">
    <source>
        <dbReference type="SAM" id="MobiDB-lite"/>
    </source>
</evidence>
<evidence type="ECO:0000256" key="2">
    <source>
        <dbReference type="ARBA" id="ARBA00022723"/>
    </source>
</evidence>
<dbReference type="PANTHER" id="PTHR14742:SF0">
    <property type="entry name" value="RIBONUCLEASE P PROTEIN SUBUNIT P21"/>
    <property type="match status" value="1"/>
</dbReference>
<keyword evidence="7" id="KW-1185">Reference proteome</keyword>
<evidence type="ECO:0000256" key="3">
    <source>
        <dbReference type="ARBA" id="ARBA00022833"/>
    </source>
</evidence>
<accession>A0ABR4K1Z8</accession>
<feature type="region of interest" description="Disordered" evidence="5">
    <location>
        <begin position="150"/>
        <end position="175"/>
    </location>
</feature>
<feature type="compositionally biased region" description="Basic residues" evidence="5">
    <location>
        <begin position="157"/>
        <end position="168"/>
    </location>
</feature>
<name>A0ABR4K1Z8_9EURO</name>
<dbReference type="GeneID" id="98151361"/>
<keyword evidence="3" id="KW-0862">Zinc</keyword>
<dbReference type="Pfam" id="PF04032">
    <property type="entry name" value="Rpr2"/>
    <property type="match status" value="1"/>
</dbReference>
<dbReference type="RefSeq" id="XP_070897044.1">
    <property type="nucleotide sequence ID" value="XM_071036197.1"/>
</dbReference>